<evidence type="ECO:0000313" key="9">
    <source>
        <dbReference type="EMBL" id="KGN37733.1"/>
    </source>
</evidence>
<dbReference type="GO" id="GO:0005886">
    <property type="term" value="C:plasma membrane"/>
    <property type="evidence" value="ECO:0007669"/>
    <property type="project" value="UniProtKB-SubCell"/>
</dbReference>
<dbReference type="Pfam" id="PF07690">
    <property type="entry name" value="MFS_1"/>
    <property type="match status" value="1"/>
</dbReference>
<keyword evidence="6 7" id="KW-0472">Membrane</keyword>
<evidence type="ECO:0000259" key="8">
    <source>
        <dbReference type="PROSITE" id="PS50850"/>
    </source>
</evidence>
<feature type="transmembrane region" description="Helical" evidence="7">
    <location>
        <begin position="364"/>
        <end position="389"/>
    </location>
</feature>
<evidence type="ECO:0000256" key="5">
    <source>
        <dbReference type="ARBA" id="ARBA00022989"/>
    </source>
</evidence>
<dbReference type="EMBL" id="AVPK01000004">
    <property type="protein sequence ID" value="KGN37733.1"/>
    <property type="molecule type" value="Genomic_DNA"/>
</dbReference>
<name>A0A0A0JKT9_9MICO</name>
<dbReference type="Gene3D" id="1.20.1720.10">
    <property type="entry name" value="Multidrug resistance protein D"/>
    <property type="match status" value="2"/>
</dbReference>
<dbReference type="OrthoDB" id="9781469at2"/>
<dbReference type="AlphaFoldDB" id="A0A0A0JKT9"/>
<sequence>MHASDTLEAAPAPRRHWIGLGALALPTLLISIDVSVLYVALPSISRDLGASGTQQLWILDIYSFILAGFLVTMGGLADRIGARRLLLVGAAAFGVVSVIAAYSQSAEMLIAARALLGLAGATIMPSTMSLIRHMFPRPEEMARAISIWLACFMGGMTAGPIAGGALIEHFWWGAAFLMGVPVMALIGVVAPRLLPDVRPSGSGHALPDAVSVGLSLVTLLPGVYGLKEIARGEQVVPAVVGLVVAAVAGVVFVRRQRRLADPLLDLELFSNHKFSVGLATFLVTGVVMAGVSYAAALYLQGVLALSPLAVGAWLVPQNLIMLAGTLLAPRLDQRFDTVRLVVGGLVVSGGGLLLLGFLSTSSLALHLVAMVLAAAGVSVTMSLVMNLIMGATPPERAGSAASVAETGGELGIALGVATLGTLVSALYRFALPGELPAGVAAPTADRVGEGIASAPAAVVGSPVAGDVLAAAREAFTFGYNVVGVLGGVALLGAAWATGRVLGAGRESEVAETELGDGTAETDMAAPATVGELAEATA</sequence>
<keyword evidence="2" id="KW-0813">Transport</keyword>
<keyword evidence="4 7" id="KW-0812">Transmembrane</keyword>
<feature type="transmembrane region" description="Helical" evidence="7">
    <location>
        <begin position="477"/>
        <end position="496"/>
    </location>
</feature>
<proteinExistence type="predicted"/>
<dbReference type="GO" id="GO:0022857">
    <property type="term" value="F:transmembrane transporter activity"/>
    <property type="evidence" value="ECO:0007669"/>
    <property type="project" value="InterPro"/>
</dbReference>
<feature type="transmembrane region" description="Helical" evidence="7">
    <location>
        <begin position="110"/>
        <end position="131"/>
    </location>
</feature>
<dbReference type="CDD" id="cd17321">
    <property type="entry name" value="MFS_MMR_MDR_like"/>
    <property type="match status" value="1"/>
</dbReference>
<dbReference type="InterPro" id="IPR011701">
    <property type="entry name" value="MFS"/>
</dbReference>
<feature type="transmembrane region" description="Helical" evidence="7">
    <location>
        <begin position="61"/>
        <end position="78"/>
    </location>
</feature>
<gene>
    <name evidence="9" type="ORF">N803_11795</name>
</gene>
<dbReference type="Proteomes" id="UP000030011">
    <property type="component" value="Unassembled WGS sequence"/>
</dbReference>
<keyword evidence="10" id="KW-1185">Reference proteome</keyword>
<keyword evidence="3" id="KW-1003">Cell membrane</keyword>
<dbReference type="PANTHER" id="PTHR42718:SF47">
    <property type="entry name" value="METHYL VIOLOGEN RESISTANCE PROTEIN SMVA"/>
    <property type="match status" value="1"/>
</dbReference>
<feature type="transmembrane region" description="Helical" evidence="7">
    <location>
        <begin position="235"/>
        <end position="253"/>
    </location>
</feature>
<evidence type="ECO:0000313" key="10">
    <source>
        <dbReference type="Proteomes" id="UP000030011"/>
    </source>
</evidence>
<feature type="transmembrane region" description="Helical" evidence="7">
    <location>
        <begin position="305"/>
        <end position="328"/>
    </location>
</feature>
<feature type="transmembrane region" description="Helical" evidence="7">
    <location>
        <begin position="205"/>
        <end position="223"/>
    </location>
</feature>
<comment type="caution">
    <text evidence="9">The sequence shown here is derived from an EMBL/GenBank/DDBJ whole genome shotgun (WGS) entry which is preliminary data.</text>
</comment>
<organism evidence="9 10">
    <name type="scientific">Knoellia subterranea KCTC 19937</name>
    <dbReference type="NCBI Taxonomy" id="1385521"/>
    <lineage>
        <taxon>Bacteria</taxon>
        <taxon>Bacillati</taxon>
        <taxon>Actinomycetota</taxon>
        <taxon>Actinomycetes</taxon>
        <taxon>Micrococcales</taxon>
        <taxon>Intrasporangiaceae</taxon>
        <taxon>Knoellia</taxon>
    </lineage>
</organism>
<dbReference type="InterPro" id="IPR036259">
    <property type="entry name" value="MFS_trans_sf"/>
</dbReference>
<dbReference type="RefSeq" id="WP_035904140.1">
    <property type="nucleotide sequence ID" value="NZ_AVPK01000004.1"/>
</dbReference>
<feature type="transmembrane region" description="Helical" evidence="7">
    <location>
        <begin position="20"/>
        <end position="41"/>
    </location>
</feature>
<feature type="transmembrane region" description="Helical" evidence="7">
    <location>
        <begin position="340"/>
        <end position="358"/>
    </location>
</feature>
<dbReference type="STRING" id="1385521.N803_11795"/>
<evidence type="ECO:0000256" key="6">
    <source>
        <dbReference type="ARBA" id="ARBA00023136"/>
    </source>
</evidence>
<dbReference type="SUPFAM" id="SSF103473">
    <property type="entry name" value="MFS general substrate transporter"/>
    <property type="match status" value="1"/>
</dbReference>
<dbReference type="PANTHER" id="PTHR42718">
    <property type="entry name" value="MAJOR FACILITATOR SUPERFAMILY MULTIDRUG TRANSPORTER MFSC"/>
    <property type="match status" value="1"/>
</dbReference>
<dbReference type="eggNOG" id="COG0477">
    <property type="taxonomic scope" value="Bacteria"/>
</dbReference>
<evidence type="ECO:0000256" key="1">
    <source>
        <dbReference type="ARBA" id="ARBA00004651"/>
    </source>
</evidence>
<feature type="transmembrane region" description="Helical" evidence="7">
    <location>
        <begin position="85"/>
        <end position="104"/>
    </location>
</feature>
<dbReference type="PROSITE" id="PS50850">
    <property type="entry name" value="MFS"/>
    <property type="match status" value="1"/>
</dbReference>
<feature type="transmembrane region" description="Helical" evidence="7">
    <location>
        <begin position="274"/>
        <end position="299"/>
    </location>
</feature>
<evidence type="ECO:0000256" key="3">
    <source>
        <dbReference type="ARBA" id="ARBA00022475"/>
    </source>
</evidence>
<feature type="transmembrane region" description="Helical" evidence="7">
    <location>
        <begin position="143"/>
        <end position="163"/>
    </location>
</feature>
<accession>A0A0A0JKT9</accession>
<evidence type="ECO:0000256" key="2">
    <source>
        <dbReference type="ARBA" id="ARBA00022448"/>
    </source>
</evidence>
<feature type="transmembrane region" description="Helical" evidence="7">
    <location>
        <begin position="410"/>
        <end position="430"/>
    </location>
</feature>
<reference evidence="9 10" key="1">
    <citation type="submission" date="2013-08" db="EMBL/GenBank/DDBJ databases">
        <title>The genome sequence of Knoellia subterranea.</title>
        <authorList>
            <person name="Zhu W."/>
            <person name="Wang G."/>
        </authorList>
    </citation>
    <scope>NUCLEOTIDE SEQUENCE [LARGE SCALE GENOMIC DNA]</scope>
    <source>
        <strain evidence="9 10">KCTC 19937</strain>
    </source>
</reference>
<keyword evidence="5 7" id="KW-1133">Transmembrane helix</keyword>
<evidence type="ECO:0000256" key="4">
    <source>
        <dbReference type="ARBA" id="ARBA00022692"/>
    </source>
</evidence>
<feature type="domain" description="Major facilitator superfamily (MFS) profile" evidence="8">
    <location>
        <begin position="19"/>
        <end position="504"/>
    </location>
</feature>
<feature type="transmembrane region" description="Helical" evidence="7">
    <location>
        <begin position="169"/>
        <end position="193"/>
    </location>
</feature>
<comment type="subcellular location">
    <subcellularLocation>
        <location evidence="1">Cell membrane</location>
        <topology evidence="1">Multi-pass membrane protein</topology>
    </subcellularLocation>
</comment>
<dbReference type="InterPro" id="IPR020846">
    <property type="entry name" value="MFS_dom"/>
</dbReference>
<protein>
    <recommendedName>
        <fullName evidence="8">Major facilitator superfamily (MFS) profile domain-containing protein</fullName>
    </recommendedName>
</protein>
<evidence type="ECO:0000256" key="7">
    <source>
        <dbReference type="SAM" id="Phobius"/>
    </source>
</evidence>